<evidence type="ECO:0000313" key="1">
    <source>
        <dbReference type="EMBL" id="KNC72203.1"/>
    </source>
</evidence>
<dbReference type="GeneID" id="25915750"/>
<feature type="non-terminal residue" evidence="1">
    <location>
        <position position="1"/>
    </location>
</feature>
<accession>A0A0L0F7V3</accession>
<name>A0A0L0F7V3_9EUKA</name>
<dbReference type="RefSeq" id="XP_014146105.1">
    <property type="nucleotide sequence ID" value="XM_014290630.1"/>
</dbReference>
<proteinExistence type="predicted"/>
<evidence type="ECO:0000313" key="2">
    <source>
        <dbReference type="Proteomes" id="UP000054560"/>
    </source>
</evidence>
<gene>
    <name evidence="1" type="ORF">SARC_15246</name>
</gene>
<sequence>SILAHPHAKRSDQIKVLSILGDVMVAESDVSVAEGEKAVSTALLRAFADTSSVWCTRSAQLLQESVTLDDNQKVCVSK</sequence>
<reference evidence="1 2" key="1">
    <citation type="submission" date="2011-02" db="EMBL/GenBank/DDBJ databases">
        <title>The Genome Sequence of Sphaeroforma arctica JP610.</title>
        <authorList>
            <consortium name="The Broad Institute Genome Sequencing Platform"/>
            <person name="Russ C."/>
            <person name="Cuomo C."/>
            <person name="Young S.K."/>
            <person name="Zeng Q."/>
            <person name="Gargeya S."/>
            <person name="Alvarado L."/>
            <person name="Berlin A."/>
            <person name="Chapman S.B."/>
            <person name="Chen Z."/>
            <person name="Freedman E."/>
            <person name="Gellesch M."/>
            <person name="Goldberg J."/>
            <person name="Griggs A."/>
            <person name="Gujja S."/>
            <person name="Heilman E."/>
            <person name="Heiman D."/>
            <person name="Howarth C."/>
            <person name="Mehta T."/>
            <person name="Neiman D."/>
            <person name="Pearson M."/>
            <person name="Roberts A."/>
            <person name="Saif S."/>
            <person name="Shea T."/>
            <person name="Shenoy N."/>
            <person name="Sisk P."/>
            <person name="Stolte C."/>
            <person name="Sykes S."/>
            <person name="White J."/>
            <person name="Yandava C."/>
            <person name="Burger G."/>
            <person name="Gray M.W."/>
            <person name="Holland P.W.H."/>
            <person name="King N."/>
            <person name="Lang F.B.F."/>
            <person name="Roger A.J."/>
            <person name="Ruiz-Trillo I."/>
            <person name="Haas B."/>
            <person name="Nusbaum C."/>
            <person name="Birren B."/>
        </authorList>
    </citation>
    <scope>NUCLEOTIDE SEQUENCE [LARGE SCALE GENOMIC DNA]</scope>
    <source>
        <strain evidence="1 2">JP610</strain>
    </source>
</reference>
<organism evidence="1 2">
    <name type="scientific">Sphaeroforma arctica JP610</name>
    <dbReference type="NCBI Taxonomy" id="667725"/>
    <lineage>
        <taxon>Eukaryota</taxon>
        <taxon>Ichthyosporea</taxon>
        <taxon>Ichthyophonida</taxon>
        <taxon>Sphaeroforma</taxon>
    </lineage>
</organism>
<dbReference type="EMBL" id="KQ247412">
    <property type="protein sequence ID" value="KNC72203.1"/>
    <property type="molecule type" value="Genomic_DNA"/>
</dbReference>
<dbReference type="Proteomes" id="UP000054560">
    <property type="component" value="Unassembled WGS sequence"/>
</dbReference>
<keyword evidence="2" id="KW-1185">Reference proteome</keyword>
<dbReference type="AlphaFoldDB" id="A0A0L0F7V3"/>
<protein>
    <submittedName>
        <fullName evidence="1">Uncharacterized protein</fullName>
    </submittedName>
</protein>